<protein>
    <submittedName>
        <fullName evidence="1">Uncharacterized protein</fullName>
    </submittedName>
</protein>
<name>A0AA39F0I1_MICHY</name>
<dbReference type="EMBL" id="JAQQBR010001836">
    <property type="protein sequence ID" value="KAK0159826.1"/>
    <property type="molecule type" value="Genomic_DNA"/>
</dbReference>
<organism evidence="1 2">
    <name type="scientific">Microctonus hyperodae</name>
    <name type="common">Parasitoid wasp</name>
    <dbReference type="NCBI Taxonomy" id="165561"/>
    <lineage>
        <taxon>Eukaryota</taxon>
        <taxon>Metazoa</taxon>
        <taxon>Ecdysozoa</taxon>
        <taxon>Arthropoda</taxon>
        <taxon>Hexapoda</taxon>
        <taxon>Insecta</taxon>
        <taxon>Pterygota</taxon>
        <taxon>Neoptera</taxon>
        <taxon>Endopterygota</taxon>
        <taxon>Hymenoptera</taxon>
        <taxon>Apocrita</taxon>
        <taxon>Ichneumonoidea</taxon>
        <taxon>Braconidae</taxon>
        <taxon>Euphorinae</taxon>
        <taxon>Microctonus</taxon>
    </lineage>
</organism>
<evidence type="ECO:0000313" key="1">
    <source>
        <dbReference type="EMBL" id="KAK0159826.1"/>
    </source>
</evidence>
<reference evidence="1" key="2">
    <citation type="submission" date="2023-03" db="EMBL/GenBank/DDBJ databases">
        <authorList>
            <person name="Inwood S.N."/>
            <person name="Skelly J.G."/>
            <person name="Guhlin J."/>
            <person name="Harrop T.W.R."/>
            <person name="Goldson S.G."/>
            <person name="Dearden P.K."/>
        </authorList>
    </citation>
    <scope>NUCLEOTIDE SEQUENCE</scope>
    <source>
        <strain evidence="1">Lincoln</strain>
        <tissue evidence="1">Whole body</tissue>
    </source>
</reference>
<keyword evidence="2" id="KW-1185">Reference proteome</keyword>
<accession>A0AA39F0I1</accession>
<proteinExistence type="predicted"/>
<dbReference type="Proteomes" id="UP001168972">
    <property type="component" value="Unassembled WGS sequence"/>
</dbReference>
<evidence type="ECO:0000313" key="2">
    <source>
        <dbReference type="Proteomes" id="UP001168972"/>
    </source>
</evidence>
<reference evidence="1" key="1">
    <citation type="journal article" date="2023" name="bioRxiv">
        <title>Scaffold-level genome assemblies of two parasitoid biocontrol wasps reveal the parthenogenesis mechanism and an associated novel virus.</title>
        <authorList>
            <person name="Inwood S."/>
            <person name="Skelly J."/>
            <person name="Guhlin J."/>
            <person name="Harrop T."/>
            <person name="Goldson S."/>
            <person name="Dearden P."/>
        </authorList>
    </citation>
    <scope>NUCLEOTIDE SEQUENCE</scope>
    <source>
        <strain evidence="1">Lincoln</strain>
        <tissue evidence="1">Whole body</tissue>
    </source>
</reference>
<dbReference type="AlphaFoldDB" id="A0AA39F0I1"/>
<sequence length="163" mass="19050">MVFNVKLLSRPTRTSTWRNYRDFDHTLFSILVHSDTLSLGDLLESGSCDLCEVVTSLQQFILVTLSKPAPQGTTTVSKNRVLWLSAELKLKIRQCNQLYRDFKCFKSLLDLQIFKEYRIRLFKEMKDQKHLLYYNKLKSISDPALLRLLTLKNGNLFIDVKDT</sequence>
<gene>
    <name evidence="1" type="ORF">PV327_010898</name>
</gene>
<comment type="caution">
    <text evidence="1">The sequence shown here is derived from an EMBL/GenBank/DDBJ whole genome shotgun (WGS) entry which is preliminary data.</text>
</comment>